<dbReference type="InterPro" id="IPR025916">
    <property type="entry name" value="YdjO"/>
</dbReference>
<dbReference type="Pfam" id="PF14169">
    <property type="entry name" value="YdjO"/>
    <property type="match status" value="1"/>
</dbReference>
<organism evidence="1 2">
    <name type="scientific">Bacillus kandeliae</name>
    <dbReference type="NCBI Taxonomy" id="3129297"/>
    <lineage>
        <taxon>Bacteria</taxon>
        <taxon>Bacillati</taxon>
        <taxon>Bacillota</taxon>
        <taxon>Bacilli</taxon>
        <taxon>Bacillales</taxon>
        <taxon>Bacillaceae</taxon>
        <taxon>Bacillus</taxon>
    </lineage>
</organism>
<name>A0ABZ2N1V2_9BACI</name>
<evidence type="ECO:0000313" key="2">
    <source>
        <dbReference type="Proteomes" id="UP001387364"/>
    </source>
</evidence>
<dbReference type="RefSeq" id="WP_338749435.1">
    <property type="nucleotide sequence ID" value="NZ_CP147404.1"/>
</dbReference>
<protein>
    <submittedName>
        <fullName evidence="1">Cold-shock protein</fullName>
    </submittedName>
</protein>
<reference evidence="1 2" key="1">
    <citation type="submission" date="2024-02" db="EMBL/GenBank/DDBJ databases">
        <title>Seven novel Bacillus-like species.</title>
        <authorList>
            <person name="Liu G."/>
        </authorList>
    </citation>
    <scope>NUCLEOTIDE SEQUENCE [LARGE SCALE GENOMIC DNA]</scope>
    <source>
        <strain evidence="1 2">FJAT-52991</strain>
    </source>
</reference>
<evidence type="ECO:0000313" key="1">
    <source>
        <dbReference type="EMBL" id="WXB91693.1"/>
    </source>
</evidence>
<keyword evidence="2" id="KW-1185">Reference proteome</keyword>
<accession>A0ABZ2N1V2</accession>
<proteinExistence type="predicted"/>
<sequence>MSYYNNRRTEPLPSEDVATWECVAQDCNGWMRKDFATKDAPPCPFCGSEMKTGTRHITALKNNNLHK</sequence>
<gene>
    <name evidence="1" type="ORF">WDJ61_10440</name>
</gene>
<dbReference type="Proteomes" id="UP001387364">
    <property type="component" value="Chromosome"/>
</dbReference>
<dbReference type="EMBL" id="CP147404">
    <property type="protein sequence ID" value="WXB91693.1"/>
    <property type="molecule type" value="Genomic_DNA"/>
</dbReference>